<dbReference type="NCBIfam" id="NF000744">
    <property type="entry name" value="PRK00045.1-3"/>
    <property type="match status" value="1"/>
</dbReference>
<dbReference type="InterPro" id="IPR036343">
    <property type="entry name" value="GluRdtase_N_sf"/>
</dbReference>
<name>A0ABW0EK85_9PSEU</name>
<feature type="domain" description="Glutamyl-tRNA reductase N-terminal" evidence="12">
    <location>
        <begin position="6"/>
        <end position="156"/>
    </location>
</feature>
<dbReference type="InterPro" id="IPR036453">
    <property type="entry name" value="GluRdtase_dimer_dom_sf"/>
</dbReference>
<dbReference type="PANTHER" id="PTHR43013:SF1">
    <property type="entry name" value="GLUTAMYL-TRNA REDUCTASE"/>
    <property type="match status" value="1"/>
</dbReference>
<evidence type="ECO:0000256" key="9">
    <source>
        <dbReference type="RuleBase" id="RU000584"/>
    </source>
</evidence>
<dbReference type="EMBL" id="JBHSKF010000001">
    <property type="protein sequence ID" value="MFC5285935.1"/>
    <property type="molecule type" value="Genomic_DNA"/>
</dbReference>
<dbReference type="InterPro" id="IPR000343">
    <property type="entry name" value="4pyrrol_synth_GluRdtase"/>
</dbReference>
<feature type="domain" description="Quinate/shikimate 5-dehydrogenase/glutamyl-tRNA reductase" evidence="11">
    <location>
        <begin position="173"/>
        <end position="305"/>
    </location>
</feature>
<dbReference type="GO" id="GO:0008883">
    <property type="term" value="F:glutamyl-tRNA reductase activity"/>
    <property type="evidence" value="ECO:0007669"/>
    <property type="project" value="UniProtKB-EC"/>
</dbReference>
<keyword evidence="5 8" id="KW-0560">Oxidoreductase</keyword>
<dbReference type="InterPro" id="IPR015895">
    <property type="entry name" value="4pyrrol_synth_GluRdtase_N"/>
</dbReference>
<dbReference type="NCBIfam" id="TIGR01035">
    <property type="entry name" value="hemA"/>
    <property type="match status" value="1"/>
</dbReference>
<comment type="pathway">
    <text evidence="1 8 9">Porphyrin-containing compound metabolism; protoporphyrin-IX biosynthesis; 5-aminolevulinate from L-glutamyl-tRNA(Glu): step 1/2.</text>
</comment>
<evidence type="ECO:0000256" key="7">
    <source>
        <dbReference type="ARBA" id="ARBA00047464"/>
    </source>
</evidence>
<comment type="similarity">
    <text evidence="2 8 9">Belongs to the glutamyl-tRNA reductase family.</text>
</comment>
<feature type="domain" description="Tetrapyrrole biosynthesis glutamyl-tRNA reductase dimerisation" evidence="10">
    <location>
        <begin position="319"/>
        <end position="417"/>
    </location>
</feature>
<reference evidence="14" key="1">
    <citation type="journal article" date="2019" name="Int. J. Syst. Evol. Microbiol.">
        <title>The Global Catalogue of Microorganisms (GCM) 10K type strain sequencing project: providing services to taxonomists for standard genome sequencing and annotation.</title>
        <authorList>
            <consortium name="The Broad Institute Genomics Platform"/>
            <consortium name="The Broad Institute Genome Sequencing Center for Infectious Disease"/>
            <person name="Wu L."/>
            <person name="Ma J."/>
        </authorList>
    </citation>
    <scope>NUCLEOTIDE SEQUENCE [LARGE SCALE GENOMIC DNA]</scope>
    <source>
        <strain evidence="14">CCUG 59778</strain>
    </source>
</reference>
<comment type="caution">
    <text evidence="13">The sequence shown here is derived from an EMBL/GenBank/DDBJ whole genome shotgun (WGS) entry which is preliminary data.</text>
</comment>
<dbReference type="Pfam" id="PF05201">
    <property type="entry name" value="GlutR_N"/>
    <property type="match status" value="1"/>
</dbReference>
<accession>A0ABW0EK85</accession>
<organism evidence="13 14">
    <name type="scientific">Actinokineospora guangxiensis</name>
    <dbReference type="NCBI Taxonomy" id="1490288"/>
    <lineage>
        <taxon>Bacteria</taxon>
        <taxon>Bacillati</taxon>
        <taxon>Actinomycetota</taxon>
        <taxon>Actinomycetes</taxon>
        <taxon>Pseudonocardiales</taxon>
        <taxon>Pseudonocardiaceae</taxon>
        <taxon>Actinokineospora</taxon>
    </lineage>
</organism>
<dbReference type="SUPFAM" id="SSF51735">
    <property type="entry name" value="NAD(P)-binding Rossmann-fold domains"/>
    <property type="match status" value="1"/>
</dbReference>
<evidence type="ECO:0000256" key="3">
    <source>
        <dbReference type="ARBA" id="ARBA00012970"/>
    </source>
</evidence>
<dbReference type="EC" id="1.2.1.70" evidence="3 8"/>
<evidence type="ECO:0000259" key="12">
    <source>
        <dbReference type="Pfam" id="PF05201"/>
    </source>
</evidence>
<dbReference type="HAMAP" id="MF_00087">
    <property type="entry name" value="Glu_tRNA_reductase"/>
    <property type="match status" value="1"/>
</dbReference>
<feature type="active site" description="Nucleophile" evidence="8">
    <location>
        <position position="50"/>
    </location>
</feature>
<comment type="catalytic activity">
    <reaction evidence="7 8 9">
        <text>(S)-4-amino-5-oxopentanoate + tRNA(Glu) + NADP(+) = L-glutamyl-tRNA(Glu) + NADPH + H(+)</text>
        <dbReference type="Rhea" id="RHEA:12344"/>
        <dbReference type="Rhea" id="RHEA-COMP:9663"/>
        <dbReference type="Rhea" id="RHEA-COMP:9680"/>
        <dbReference type="ChEBI" id="CHEBI:15378"/>
        <dbReference type="ChEBI" id="CHEBI:57501"/>
        <dbReference type="ChEBI" id="CHEBI:57783"/>
        <dbReference type="ChEBI" id="CHEBI:58349"/>
        <dbReference type="ChEBI" id="CHEBI:78442"/>
        <dbReference type="ChEBI" id="CHEBI:78520"/>
        <dbReference type="EC" id="1.2.1.70"/>
    </reaction>
</comment>
<keyword evidence="14" id="KW-1185">Reference proteome</keyword>
<feature type="binding site" evidence="8">
    <location>
        <begin position="114"/>
        <end position="116"/>
    </location>
    <ligand>
        <name>substrate</name>
    </ligand>
</feature>
<comment type="domain">
    <text evidence="8">Possesses an unusual extended V-shaped dimeric structure with each monomer consisting of three distinct domains arranged along a curved 'spinal' alpha-helix. The N-terminal catalytic domain specifically recognizes the glutamate moiety of the substrate. The second domain is the NADPH-binding domain, and the third C-terminal domain is responsible for dimerization.</text>
</comment>
<evidence type="ECO:0000256" key="2">
    <source>
        <dbReference type="ARBA" id="ARBA00005916"/>
    </source>
</evidence>
<dbReference type="PROSITE" id="PS00747">
    <property type="entry name" value="GLUTR"/>
    <property type="match status" value="1"/>
</dbReference>
<dbReference type="InterPro" id="IPR036291">
    <property type="entry name" value="NAD(P)-bd_dom_sf"/>
</dbReference>
<feature type="binding site" evidence="8">
    <location>
        <begin position="189"/>
        <end position="194"/>
    </location>
    <ligand>
        <name>NADP(+)</name>
        <dbReference type="ChEBI" id="CHEBI:58349"/>
    </ligand>
</feature>
<evidence type="ECO:0000256" key="4">
    <source>
        <dbReference type="ARBA" id="ARBA00022857"/>
    </source>
</evidence>
<dbReference type="InterPro" id="IPR006151">
    <property type="entry name" value="Shikm_DH/Glu-tRNA_Rdtase"/>
</dbReference>
<dbReference type="Pfam" id="PF00745">
    <property type="entry name" value="GlutR_dimer"/>
    <property type="match status" value="1"/>
</dbReference>
<feature type="binding site" evidence="8">
    <location>
        <position position="120"/>
    </location>
    <ligand>
        <name>substrate</name>
    </ligand>
</feature>
<comment type="miscellaneous">
    <text evidence="8">During catalysis, the active site Cys acts as a nucleophile attacking the alpha-carbonyl group of tRNA-bound glutamate with the formation of a thioester intermediate between enzyme and glutamate, and the concomitant release of tRNA(Glu). The thioester intermediate is finally reduced by direct hydride transfer from NADPH, to form the product GSA.</text>
</comment>
<dbReference type="SUPFAM" id="SSF69075">
    <property type="entry name" value="Glutamyl tRNA-reductase dimerization domain"/>
    <property type="match status" value="1"/>
</dbReference>
<dbReference type="InterPro" id="IPR015896">
    <property type="entry name" value="4pyrrol_synth_GluRdtase_dimer"/>
</dbReference>
<feature type="binding site" evidence="8">
    <location>
        <position position="109"/>
    </location>
    <ligand>
        <name>substrate</name>
    </ligand>
</feature>
<dbReference type="InterPro" id="IPR018214">
    <property type="entry name" value="GluRdtase_CS"/>
</dbReference>
<comment type="subunit">
    <text evidence="8">Homodimer.</text>
</comment>
<proteinExistence type="inferred from homology"/>
<dbReference type="RefSeq" id="WP_378243326.1">
    <property type="nucleotide sequence ID" value="NZ_JBHSKF010000001.1"/>
</dbReference>
<dbReference type="SUPFAM" id="SSF69742">
    <property type="entry name" value="Glutamyl tRNA-reductase catalytic, N-terminal domain"/>
    <property type="match status" value="1"/>
</dbReference>
<dbReference type="Gene3D" id="3.40.50.720">
    <property type="entry name" value="NAD(P)-binding Rossmann-like Domain"/>
    <property type="match status" value="1"/>
</dbReference>
<feature type="site" description="Important for activity" evidence="8">
    <location>
        <position position="99"/>
    </location>
</feature>
<evidence type="ECO:0000256" key="6">
    <source>
        <dbReference type="ARBA" id="ARBA00023244"/>
    </source>
</evidence>
<dbReference type="Proteomes" id="UP001596157">
    <property type="component" value="Unassembled WGS sequence"/>
</dbReference>
<dbReference type="Gene3D" id="3.30.460.30">
    <property type="entry name" value="Glutamyl-tRNA reductase, N-terminal domain"/>
    <property type="match status" value="1"/>
</dbReference>
<protein>
    <recommendedName>
        <fullName evidence="3 8">Glutamyl-tRNA reductase</fullName>
        <shortName evidence="8">GluTR</shortName>
        <ecNumber evidence="3 8">1.2.1.70</ecNumber>
    </recommendedName>
</protein>
<dbReference type="CDD" id="cd05213">
    <property type="entry name" value="NAD_bind_Glutamyl_tRNA_reduct"/>
    <property type="match status" value="1"/>
</dbReference>
<comment type="function">
    <text evidence="8">Catalyzes the NADPH-dependent reduction of glutamyl-tRNA(Glu) to glutamate 1-semialdehyde (GSA).</text>
</comment>
<sequence>MSVLAIGMSHRTADMRVLEKVSVGAPDVPKLLAELVECAAVSEAVLVSTCNRVEVYAVVDAFHAGLADVVGVLARHSGLGMGELHDHLYVHYAAAAVQHLFTVTAGLDSMVVGEAQILGQVRLAYQAARAAGSVGRTLHELVQQALRIGKRVHSDTGLDAAGPSVVGEALSDAEEVLDGLAGRHALIVGAGSMGGLAAAALRRAAIGSVTVANRTEANGARLAASLREQGVPADAVGLDDLPARVAEADVVVACTGAGGAVVLTEHVAARTRPLVVCDLGLPRDVEDGVGRVPGVRLVDLESLQRRLADAPSGLDTRAAKDMVAEEVRAYLAAQRSAAVTPTVTALRRRAAEVVDSELLRLDTRLPELDGAVRDELARTVRRVVDKLLHTPTVRVKELASGPDGSGYADALRELFGLDPSAPAALTAADPILDGRPS</sequence>
<keyword evidence="4 8" id="KW-0521">NADP</keyword>
<evidence type="ECO:0000313" key="13">
    <source>
        <dbReference type="EMBL" id="MFC5285935.1"/>
    </source>
</evidence>
<keyword evidence="6 8" id="KW-0627">Porphyrin biosynthesis</keyword>
<gene>
    <name evidence="8" type="primary">hemA</name>
    <name evidence="13" type="ORF">ACFPM7_02635</name>
</gene>
<evidence type="ECO:0000259" key="10">
    <source>
        <dbReference type="Pfam" id="PF00745"/>
    </source>
</evidence>
<evidence type="ECO:0000256" key="5">
    <source>
        <dbReference type="ARBA" id="ARBA00023002"/>
    </source>
</evidence>
<evidence type="ECO:0000256" key="1">
    <source>
        <dbReference type="ARBA" id="ARBA00005059"/>
    </source>
</evidence>
<evidence type="ECO:0000259" key="11">
    <source>
        <dbReference type="Pfam" id="PF01488"/>
    </source>
</evidence>
<feature type="binding site" evidence="8">
    <location>
        <begin position="49"/>
        <end position="52"/>
    </location>
    <ligand>
        <name>substrate</name>
    </ligand>
</feature>
<evidence type="ECO:0000256" key="8">
    <source>
        <dbReference type="HAMAP-Rule" id="MF_00087"/>
    </source>
</evidence>
<dbReference type="Pfam" id="PF01488">
    <property type="entry name" value="Shikimate_DH"/>
    <property type="match status" value="1"/>
</dbReference>
<dbReference type="PANTHER" id="PTHR43013">
    <property type="entry name" value="GLUTAMYL-TRNA REDUCTASE"/>
    <property type="match status" value="1"/>
</dbReference>
<evidence type="ECO:0000313" key="14">
    <source>
        <dbReference type="Proteomes" id="UP001596157"/>
    </source>
</evidence>
<dbReference type="PIRSF" id="PIRSF000445">
    <property type="entry name" value="4pyrrol_synth_GluRdtase"/>
    <property type="match status" value="1"/>
</dbReference>